<keyword evidence="3" id="KW-1185">Reference proteome</keyword>
<organism evidence="2 3">
    <name type="scientific">Botryotinia convoluta</name>
    <dbReference type="NCBI Taxonomy" id="54673"/>
    <lineage>
        <taxon>Eukaryota</taxon>
        <taxon>Fungi</taxon>
        <taxon>Dikarya</taxon>
        <taxon>Ascomycota</taxon>
        <taxon>Pezizomycotina</taxon>
        <taxon>Leotiomycetes</taxon>
        <taxon>Helotiales</taxon>
        <taxon>Sclerotiniaceae</taxon>
        <taxon>Botryotinia</taxon>
    </lineage>
</organism>
<evidence type="ECO:0000256" key="1">
    <source>
        <dbReference type="SAM" id="MobiDB-lite"/>
    </source>
</evidence>
<comment type="caution">
    <text evidence="2">The sequence shown here is derived from an EMBL/GenBank/DDBJ whole genome shotgun (WGS) entry which is preliminary data.</text>
</comment>
<reference evidence="2 3" key="1">
    <citation type="submission" date="2017-12" db="EMBL/GenBank/DDBJ databases">
        <title>Comparative genomics of Botrytis spp.</title>
        <authorList>
            <person name="Valero-Jimenez C.A."/>
            <person name="Tapia P."/>
            <person name="Veloso J."/>
            <person name="Silva-Moreno E."/>
            <person name="Staats M."/>
            <person name="Valdes J.H."/>
            <person name="Van Kan J.A.L."/>
        </authorList>
    </citation>
    <scope>NUCLEOTIDE SEQUENCE [LARGE SCALE GENOMIC DNA]</scope>
    <source>
        <strain evidence="2 3">MUCL11595</strain>
    </source>
</reference>
<evidence type="ECO:0000313" key="3">
    <source>
        <dbReference type="Proteomes" id="UP000297527"/>
    </source>
</evidence>
<feature type="compositionally biased region" description="Polar residues" evidence="1">
    <location>
        <begin position="397"/>
        <end position="409"/>
    </location>
</feature>
<feature type="region of interest" description="Disordered" evidence="1">
    <location>
        <begin position="397"/>
        <end position="423"/>
    </location>
</feature>
<name>A0A4Z1HPQ0_9HELO</name>
<sequence length="912" mass="103399">MKRDGFRRGPSGPQFDTFCKASHIRIITTAISSCQSLALFLVAHIFRAKRLWERGDHAEIHVLNLRSASSGSIHSITIKDDTPISNDDKGNSQQQPITNIELSRYYVVNNIYLPENMNNGDNKPSHMYDEGQAQNEIGFERIYTHPQENSFHYIYRPFPGTKNHQAERFDDKHDQFTEFYFPKNPHTPLIYETRGFHEYKTRIFPDFTVPRTSHQNGKAVSASSTPIFKLLPDLECRRNACIDKDTAVHSSSATKPKHPSVLEPNNWNATQKKTIAIQSNKEIDLRRACVFQYDRATAKMKTMTQSGGLTQQEENKAQRTKLPDLACTTSLTHALSNIRSFVSGKQKQDRMILARHPTVHDEPKVKHSISQLRPSIDSESINYRSISFIDLAGPLESDNSSNHQSQQLYASDPGSLKPVSTGRCPKREHIVDLTLDSPSRKKPFKRCHVTTNHQIDPAQSQYSTTATYGSHNQNFLSPELKRWMSFNPIKHIVVCSKDSPDISDRIYDVRNTAASISDGIMALLNIKVDHTNIHSVHLKDHKIDSPIPSLGNTNKMHGYSSKSALVFVSTMRSAATGDTILLVSLGNHGISNSPRAWVDLRENYPAYKFLIAIQERRNPSPHPDSLWRITKKRKYLIFPLYQLVRVCLGLESPCDEAKLYSKHLTLSNDARKAPAKAETRIGNGNDVDQHARALLSRWACPINGCGMTWYRSLAGDQAWQTHCTMEHDGFRKLVCPLAACRSSTFRDYKGVVEHIENVHIAALGLRDHYRSSHDRDRTLSSFRCTENVSRCGNSRCSYTNQLALDTHMEFFHPYSAWKDRLKDFPSLAEQVQSKWSKEDLEPNDGLTLSEAFQCIDATVGSQGTVIVGRNGTDQDTSHGMEFLEKSWPFMADFLRATQEPLREGYRILSSKI</sequence>
<dbReference type="EMBL" id="PQXN01000169">
    <property type="protein sequence ID" value="TGO51086.1"/>
    <property type="molecule type" value="Genomic_DNA"/>
</dbReference>
<dbReference type="Proteomes" id="UP000297527">
    <property type="component" value="Unassembled WGS sequence"/>
</dbReference>
<evidence type="ECO:0000313" key="2">
    <source>
        <dbReference type="EMBL" id="TGO51086.1"/>
    </source>
</evidence>
<protein>
    <submittedName>
        <fullName evidence="2">Uncharacterized protein</fullName>
    </submittedName>
</protein>
<dbReference type="OrthoDB" id="3524922at2759"/>
<proteinExistence type="predicted"/>
<dbReference type="AlphaFoldDB" id="A0A4Z1HPQ0"/>
<accession>A0A4Z1HPQ0</accession>
<gene>
    <name evidence="2" type="ORF">BCON_0169g00140</name>
</gene>